<dbReference type="Proteomes" id="UP000285961">
    <property type="component" value="Unassembled WGS sequence"/>
</dbReference>
<sequence length="185" mass="20156">MKIIVGLGNPGRQYARTRHNVGFMVVDKLAANHGLTFSRRKFNAKVASGKVARADVILVKPQTFMNLSGDAVGPLVRFYQLPSSALLTVFDDIDIPFGSIRLRPSGSSGGHKGMKSIIATLGTDKFPRLRVGIRGSTATGDLSEYVLKPFTSEERTHLDDIVQRACECVETVLTGPFDKAMSQFN</sequence>
<dbReference type="EMBL" id="QZKI01000065">
    <property type="protein sequence ID" value="RJP70788.1"/>
    <property type="molecule type" value="Genomic_DNA"/>
</dbReference>
<evidence type="ECO:0000256" key="2">
    <source>
        <dbReference type="ARBA" id="ARBA00022555"/>
    </source>
</evidence>
<dbReference type="NCBIfam" id="TIGR00447">
    <property type="entry name" value="pth"/>
    <property type="match status" value="1"/>
</dbReference>
<organism evidence="10 11">
    <name type="scientific">Candidatus Abyssobacteria bacterium SURF_17</name>
    <dbReference type="NCBI Taxonomy" id="2093361"/>
    <lineage>
        <taxon>Bacteria</taxon>
        <taxon>Pseudomonadati</taxon>
        <taxon>Candidatus Hydrogenedentota</taxon>
        <taxon>Candidatus Abyssobacteria</taxon>
    </lineage>
</organism>
<evidence type="ECO:0000256" key="9">
    <source>
        <dbReference type="RuleBase" id="RU004320"/>
    </source>
</evidence>
<keyword evidence="4 7" id="KW-0694">RNA-binding</keyword>
<dbReference type="PROSITE" id="PS01195">
    <property type="entry name" value="PEPT_TRNA_HYDROL_1"/>
    <property type="match status" value="1"/>
</dbReference>
<dbReference type="HAMAP" id="MF_00083">
    <property type="entry name" value="Pept_tRNA_hydro_bact"/>
    <property type="match status" value="1"/>
</dbReference>
<dbReference type="GO" id="GO:0072344">
    <property type="term" value="P:rescue of stalled ribosome"/>
    <property type="evidence" value="ECO:0007669"/>
    <property type="project" value="UniProtKB-UniRule"/>
</dbReference>
<feature type="binding site" evidence="7">
    <location>
        <position position="64"/>
    </location>
    <ligand>
        <name>tRNA</name>
        <dbReference type="ChEBI" id="CHEBI:17843"/>
    </ligand>
</feature>
<dbReference type="CDD" id="cd00462">
    <property type="entry name" value="PTH"/>
    <property type="match status" value="1"/>
</dbReference>
<feature type="site" description="Stabilizes the basic form of H active site to accept a proton" evidence="7">
    <location>
        <position position="91"/>
    </location>
</feature>
<comment type="function">
    <text evidence="7">Catalyzes the release of premature peptidyl moieties from peptidyl-tRNA molecules trapped in stalled 50S ribosomal subunits, and thus maintains levels of free tRNAs and 50S ribosomes.</text>
</comment>
<comment type="similarity">
    <text evidence="5 7 9">Belongs to the PTH family.</text>
</comment>
<gene>
    <name evidence="7" type="primary">pth</name>
    <name evidence="10" type="ORF">C4532_08900</name>
</gene>
<name>A0A419EZR3_9BACT</name>
<comment type="function">
    <text evidence="7">Hydrolyzes ribosome-free peptidyl-tRNAs (with 1 or more amino acids incorporated), which drop off the ribosome during protein synthesis, or as a result of ribosome stalling.</text>
</comment>
<dbReference type="GO" id="GO:0004045">
    <property type="term" value="F:peptidyl-tRNA hydrolase activity"/>
    <property type="evidence" value="ECO:0007669"/>
    <property type="project" value="UniProtKB-UniRule"/>
</dbReference>
<feature type="site" description="Discriminates between blocked and unblocked aminoacyl-tRNA" evidence="7">
    <location>
        <position position="9"/>
    </location>
</feature>
<comment type="subcellular location">
    <subcellularLocation>
        <location evidence="7">Cytoplasm</location>
    </subcellularLocation>
</comment>
<comment type="caution">
    <text evidence="7">Lacks conserved residue(s) required for the propagation of feature annotation.</text>
</comment>
<dbReference type="PANTHER" id="PTHR17224">
    <property type="entry name" value="PEPTIDYL-TRNA HYDROLASE"/>
    <property type="match status" value="1"/>
</dbReference>
<dbReference type="InterPro" id="IPR036416">
    <property type="entry name" value="Pept_tRNA_hydro_sf"/>
</dbReference>
<comment type="subunit">
    <text evidence="7">Monomer.</text>
</comment>
<evidence type="ECO:0000313" key="11">
    <source>
        <dbReference type="Proteomes" id="UP000285961"/>
    </source>
</evidence>
<protein>
    <recommendedName>
        <fullName evidence="6 7">Peptidyl-tRNA hydrolase</fullName>
        <shortName evidence="7">Pth</shortName>
        <ecNumber evidence="1 7">3.1.1.29</ecNumber>
    </recommendedName>
</protein>
<accession>A0A419EZR3</accession>
<dbReference type="EC" id="3.1.1.29" evidence="1 7"/>
<evidence type="ECO:0000256" key="6">
    <source>
        <dbReference type="ARBA" id="ARBA00050038"/>
    </source>
</evidence>
<evidence type="ECO:0000313" key="10">
    <source>
        <dbReference type="EMBL" id="RJP70788.1"/>
    </source>
</evidence>
<dbReference type="SUPFAM" id="SSF53178">
    <property type="entry name" value="Peptidyl-tRNA hydrolase-like"/>
    <property type="match status" value="1"/>
</dbReference>
<comment type="caution">
    <text evidence="10">The sequence shown here is derived from an EMBL/GenBank/DDBJ whole genome shotgun (WGS) entry which is preliminary data.</text>
</comment>
<evidence type="ECO:0000256" key="4">
    <source>
        <dbReference type="ARBA" id="ARBA00022884"/>
    </source>
</evidence>
<evidence type="ECO:0000256" key="3">
    <source>
        <dbReference type="ARBA" id="ARBA00022801"/>
    </source>
</evidence>
<dbReference type="AlphaFoldDB" id="A0A419EZR3"/>
<feature type="binding site" evidence="7">
    <location>
        <position position="66"/>
    </location>
    <ligand>
        <name>tRNA</name>
        <dbReference type="ChEBI" id="CHEBI:17843"/>
    </ligand>
</feature>
<feature type="active site" description="Proton acceptor" evidence="7">
    <location>
        <position position="19"/>
    </location>
</feature>
<comment type="catalytic activity">
    <reaction evidence="7 8">
        <text>an N-acyl-L-alpha-aminoacyl-tRNA + H2O = an N-acyl-L-amino acid + a tRNA + H(+)</text>
        <dbReference type="Rhea" id="RHEA:54448"/>
        <dbReference type="Rhea" id="RHEA-COMP:10123"/>
        <dbReference type="Rhea" id="RHEA-COMP:13883"/>
        <dbReference type="ChEBI" id="CHEBI:15377"/>
        <dbReference type="ChEBI" id="CHEBI:15378"/>
        <dbReference type="ChEBI" id="CHEBI:59874"/>
        <dbReference type="ChEBI" id="CHEBI:78442"/>
        <dbReference type="ChEBI" id="CHEBI:138191"/>
        <dbReference type="EC" id="3.1.1.29"/>
    </reaction>
</comment>
<dbReference type="InterPro" id="IPR001328">
    <property type="entry name" value="Pept_tRNA_hydro"/>
</dbReference>
<dbReference type="FunFam" id="3.40.50.1470:FF:000001">
    <property type="entry name" value="Peptidyl-tRNA hydrolase"/>
    <property type="match status" value="1"/>
</dbReference>
<evidence type="ECO:0000256" key="7">
    <source>
        <dbReference type="HAMAP-Rule" id="MF_00083"/>
    </source>
</evidence>
<dbReference type="Pfam" id="PF01195">
    <property type="entry name" value="Pept_tRNA_hydro"/>
    <property type="match status" value="1"/>
</dbReference>
<dbReference type="GO" id="GO:0000049">
    <property type="term" value="F:tRNA binding"/>
    <property type="evidence" value="ECO:0007669"/>
    <property type="project" value="UniProtKB-UniRule"/>
</dbReference>
<dbReference type="InterPro" id="IPR018171">
    <property type="entry name" value="Pept_tRNA_hydro_CS"/>
</dbReference>
<keyword evidence="7" id="KW-0963">Cytoplasm</keyword>
<evidence type="ECO:0000256" key="5">
    <source>
        <dbReference type="ARBA" id="ARBA00038063"/>
    </source>
</evidence>
<keyword evidence="3 7" id="KW-0378">Hydrolase</keyword>
<dbReference type="GO" id="GO:0005737">
    <property type="term" value="C:cytoplasm"/>
    <property type="evidence" value="ECO:0007669"/>
    <property type="project" value="UniProtKB-SubCell"/>
</dbReference>
<evidence type="ECO:0000256" key="8">
    <source>
        <dbReference type="RuleBase" id="RU000673"/>
    </source>
</evidence>
<dbReference type="GO" id="GO:0006515">
    <property type="term" value="P:protein quality control for misfolded or incompletely synthesized proteins"/>
    <property type="evidence" value="ECO:0007669"/>
    <property type="project" value="UniProtKB-UniRule"/>
</dbReference>
<reference evidence="10 11" key="1">
    <citation type="journal article" date="2017" name="ISME J.">
        <title>Energy and carbon metabolisms in a deep terrestrial subsurface fluid microbial community.</title>
        <authorList>
            <person name="Momper L."/>
            <person name="Jungbluth S.P."/>
            <person name="Lee M.D."/>
            <person name="Amend J.P."/>
        </authorList>
    </citation>
    <scope>NUCLEOTIDE SEQUENCE [LARGE SCALE GENOMIC DNA]</scope>
    <source>
        <strain evidence="10">SURF_17</strain>
    </source>
</reference>
<keyword evidence="2 7" id="KW-0820">tRNA-binding</keyword>
<evidence type="ECO:0000256" key="1">
    <source>
        <dbReference type="ARBA" id="ARBA00013260"/>
    </source>
</evidence>
<feature type="binding site" evidence="7">
    <location>
        <position position="14"/>
    </location>
    <ligand>
        <name>tRNA</name>
        <dbReference type="ChEBI" id="CHEBI:17843"/>
    </ligand>
</feature>
<dbReference type="PANTHER" id="PTHR17224:SF1">
    <property type="entry name" value="PEPTIDYL-TRNA HYDROLASE"/>
    <property type="match status" value="1"/>
</dbReference>
<proteinExistence type="inferred from homology"/>
<dbReference type="Gene3D" id="3.40.50.1470">
    <property type="entry name" value="Peptidyl-tRNA hydrolase"/>
    <property type="match status" value="1"/>
</dbReference>